<name>A0A6S6SN08_9BACT</name>
<dbReference type="EMBL" id="CACVAS010000030">
    <property type="protein sequence ID" value="CAA6804098.1"/>
    <property type="molecule type" value="Genomic_DNA"/>
</dbReference>
<gene>
    <name evidence="1" type="ORF">HELGO_WM2872</name>
</gene>
<accession>A0A6S6SN08</accession>
<organism evidence="1">
    <name type="scientific">uncultured Sulfurovum sp</name>
    <dbReference type="NCBI Taxonomy" id="269237"/>
    <lineage>
        <taxon>Bacteria</taxon>
        <taxon>Pseudomonadati</taxon>
        <taxon>Campylobacterota</taxon>
        <taxon>Epsilonproteobacteria</taxon>
        <taxon>Campylobacterales</taxon>
        <taxon>Sulfurovaceae</taxon>
        <taxon>Sulfurovum</taxon>
        <taxon>environmental samples</taxon>
    </lineage>
</organism>
<reference evidence="1" key="1">
    <citation type="submission" date="2020-01" db="EMBL/GenBank/DDBJ databases">
        <authorList>
            <person name="Meier V. D."/>
            <person name="Meier V D."/>
        </authorList>
    </citation>
    <scope>NUCLEOTIDE SEQUENCE</scope>
    <source>
        <strain evidence="1">HLG_WM_MAG_01</strain>
    </source>
</reference>
<evidence type="ECO:0000313" key="1">
    <source>
        <dbReference type="EMBL" id="CAA6804098.1"/>
    </source>
</evidence>
<sequence>MKTIILFLGLFTVVLYAGFMDGVEDIVKSTLSSDKDRLEETKEVTSVRTFPSVGGISSNKDKKDKTILDSLVKRVESVTDLVGDDTSTKDDSLVDEMISSVKETVGMSEKKSTKKESFLEKSLTAVKEVAGMKKVKEDNSYFDGGILGDIADMIELEKGETLGLPSVFGLNKKTKTKVFGSTVLGDTFIGDVKDTGTNFYRGFKTTGESTEFMSGVMYKSSKMYNDMFNMYDDSPFNVFESDDDKDASILDAFTKGNEMLDIFD</sequence>
<proteinExistence type="predicted"/>
<protein>
    <submittedName>
        <fullName evidence="1">Uncharacterized protein</fullName>
    </submittedName>
</protein>
<dbReference type="AlphaFoldDB" id="A0A6S6SN08"/>